<dbReference type="InterPro" id="IPR001584">
    <property type="entry name" value="Integrase_cat-core"/>
</dbReference>
<dbReference type="SUPFAM" id="SSF53098">
    <property type="entry name" value="Ribonuclease H-like"/>
    <property type="match status" value="1"/>
</dbReference>
<dbReference type="EMBL" id="BKCJ010001624">
    <property type="protein sequence ID" value="GEU42847.1"/>
    <property type="molecule type" value="Genomic_DNA"/>
</dbReference>
<dbReference type="PROSITE" id="PS50994">
    <property type="entry name" value="INTEGRASE"/>
    <property type="match status" value="1"/>
</dbReference>
<dbReference type="GO" id="GO:0004519">
    <property type="term" value="F:endonuclease activity"/>
    <property type="evidence" value="ECO:0007669"/>
    <property type="project" value="UniProtKB-KW"/>
</dbReference>
<dbReference type="CDD" id="cd09274">
    <property type="entry name" value="RNase_HI_RT_Ty3"/>
    <property type="match status" value="1"/>
</dbReference>
<dbReference type="InterPro" id="IPR021109">
    <property type="entry name" value="Peptidase_aspartic_dom_sf"/>
</dbReference>
<evidence type="ECO:0000256" key="7">
    <source>
        <dbReference type="ARBA" id="ARBA00022918"/>
    </source>
</evidence>
<feature type="domain" description="Integrase catalytic" evidence="9">
    <location>
        <begin position="1027"/>
        <end position="1121"/>
    </location>
</feature>
<dbReference type="Gene3D" id="2.40.70.10">
    <property type="entry name" value="Acid Proteases"/>
    <property type="match status" value="1"/>
</dbReference>
<dbReference type="GO" id="GO:0016787">
    <property type="term" value="F:hydrolase activity"/>
    <property type="evidence" value="ECO:0007669"/>
    <property type="project" value="UniProtKB-KW"/>
</dbReference>
<evidence type="ECO:0000256" key="2">
    <source>
        <dbReference type="ARBA" id="ARBA00022679"/>
    </source>
</evidence>
<dbReference type="PANTHER" id="PTHR37984:SF5">
    <property type="entry name" value="PROTEIN NYNRIN-LIKE"/>
    <property type="match status" value="1"/>
</dbReference>
<dbReference type="GO" id="GO:0003964">
    <property type="term" value="F:RNA-directed DNA polymerase activity"/>
    <property type="evidence" value="ECO:0007669"/>
    <property type="project" value="UniProtKB-KW"/>
</dbReference>
<organism evidence="10">
    <name type="scientific">Tanacetum cinerariifolium</name>
    <name type="common">Dalmatian daisy</name>
    <name type="synonym">Chrysanthemum cinerariifolium</name>
    <dbReference type="NCBI Taxonomy" id="118510"/>
    <lineage>
        <taxon>Eukaryota</taxon>
        <taxon>Viridiplantae</taxon>
        <taxon>Streptophyta</taxon>
        <taxon>Embryophyta</taxon>
        <taxon>Tracheophyta</taxon>
        <taxon>Spermatophyta</taxon>
        <taxon>Magnoliopsida</taxon>
        <taxon>eudicotyledons</taxon>
        <taxon>Gunneridae</taxon>
        <taxon>Pentapetalae</taxon>
        <taxon>asterids</taxon>
        <taxon>campanulids</taxon>
        <taxon>Asterales</taxon>
        <taxon>Asteraceae</taxon>
        <taxon>Asteroideae</taxon>
        <taxon>Anthemideae</taxon>
        <taxon>Anthemidinae</taxon>
        <taxon>Tanacetum</taxon>
    </lineage>
</organism>
<keyword evidence="10" id="KW-0239">DNA-directed DNA polymerase</keyword>
<dbReference type="GO" id="GO:0015074">
    <property type="term" value="P:DNA integration"/>
    <property type="evidence" value="ECO:0007669"/>
    <property type="project" value="InterPro"/>
</dbReference>
<dbReference type="Pfam" id="PF03732">
    <property type="entry name" value="Retrotrans_gag"/>
    <property type="match status" value="1"/>
</dbReference>
<gene>
    <name evidence="10" type="ORF">Tci_014825</name>
</gene>
<dbReference type="InterPro" id="IPR043128">
    <property type="entry name" value="Rev_trsase/Diguanyl_cyclase"/>
</dbReference>
<dbReference type="CDD" id="cd01647">
    <property type="entry name" value="RT_LTR"/>
    <property type="match status" value="1"/>
</dbReference>
<dbReference type="Gene3D" id="3.30.420.10">
    <property type="entry name" value="Ribonuclease H-like superfamily/Ribonuclease H"/>
    <property type="match status" value="1"/>
</dbReference>
<evidence type="ECO:0000256" key="8">
    <source>
        <dbReference type="SAM" id="MobiDB-lite"/>
    </source>
</evidence>
<feature type="region of interest" description="Disordered" evidence="8">
    <location>
        <begin position="159"/>
        <end position="201"/>
    </location>
</feature>
<comment type="caution">
    <text evidence="10">The sequence shown here is derived from an EMBL/GenBank/DDBJ whole genome shotgun (WGS) entry which is preliminary data.</text>
</comment>
<dbReference type="SUPFAM" id="SSF56672">
    <property type="entry name" value="DNA/RNA polymerases"/>
    <property type="match status" value="1"/>
</dbReference>
<dbReference type="InterPro" id="IPR005162">
    <property type="entry name" value="Retrotrans_gag_dom"/>
</dbReference>
<evidence type="ECO:0000256" key="3">
    <source>
        <dbReference type="ARBA" id="ARBA00022695"/>
    </source>
</evidence>
<dbReference type="AlphaFoldDB" id="A0A6L2K269"/>
<feature type="region of interest" description="Disordered" evidence="8">
    <location>
        <begin position="278"/>
        <end position="300"/>
    </location>
</feature>
<dbReference type="GO" id="GO:0003676">
    <property type="term" value="F:nucleic acid binding"/>
    <property type="evidence" value="ECO:0007669"/>
    <property type="project" value="InterPro"/>
</dbReference>
<dbReference type="Gene3D" id="3.30.70.270">
    <property type="match status" value="1"/>
</dbReference>
<evidence type="ECO:0000256" key="1">
    <source>
        <dbReference type="ARBA" id="ARBA00012493"/>
    </source>
</evidence>
<dbReference type="EC" id="2.7.7.49" evidence="1"/>
<dbReference type="InterPro" id="IPR050951">
    <property type="entry name" value="Retrovirus_Pol_polyprotein"/>
</dbReference>
<evidence type="ECO:0000259" key="9">
    <source>
        <dbReference type="PROSITE" id="PS50994"/>
    </source>
</evidence>
<evidence type="ECO:0000256" key="4">
    <source>
        <dbReference type="ARBA" id="ARBA00022722"/>
    </source>
</evidence>
<dbReference type="InterPro" id="IPR036397">
    <property type="entry name" value="RNaseH_sf"/>
</dbReference>
<dbReference type="CDD" id="cd00303">
    <property type="entry name" value="retropepsin_like"/>
    <property type="match status" value="1"/>
</dbReference>
<dbReference type="InterPro" id="IPR041373">
    <property type="entry name" value="RT_RNaseH"/>
</dbReference>
<evidence type="ECO:0000256" key="5">
    <source>
        <dbReference type="ARBA" id="ARBA00022759"/>
    </source>
</evidence>
<dbReference type="GO" id="GO:0003887">
    <property type="term" value="F:DNA-directed DNA polymerase activity"/>
    <property type="evidence" value="ECO:0007669"/>
    <property type="project" value="UniProtKB-KW"/>
</dbReference>
<evidence type="ECO:0000256" key="6">
    <source>
        <dbReference type="ARBA" id="ARBA00022801"/>
    </source>
</evidence>
<dbReference type="Gene3D" id="3.10.10.10">
    <property type="entry name" value="HIV Type 1 Reverse Transcriptase, subunit A, domain 1"/>
    <property type="match status" value="1"/>
</dbReference>
<keyword evidence="2" id="KW-0808">Transferase</keyword>
<sequence length="1158" mass="131963">MNAEGPGDLPVPDLRTMEELCQPSLNGEGGPIALIAIQATNFGLKNDIIQQSIKVNGVIDDALRLYLFPHSLTHHATAWFDRFPRNSINTFERMAKMFLGKYFPPSMVTKLRNEITNFCQRPDDTLSEAWERGTFMKRRPEECYDLIKNMTAHYNDWDTSAQRSESSSSITSSSDQFMKMNTASSSGSGTLPGNTITNPKEDLKGITTRRGTAYPGPTIPTTSSSLVVKREIEATKDTVHPTNNGSTKDVQPLVVQSESLILTSEPVNSLTIEPVASPVRAPRPNQRPSIPYPSRMQDQKLRDKANDQREKIFQIFKDLNFNISFADALILMPKFGPSIKILLTNKDKLCELARTPLNEHYSAVLLKKLPEKLGDPDKFLIPCDFPRMAECLALADLGVSINLMPLSMWNKLSLPDFSLTCMTLKLINRSISHPVGVAEDVFVKVGTFHFSADFVVVDFDADPQVPLILGRSFLKTVRALIDVFEEIDAFLAIEDDSTSPEVDRSYLDSEGDILLLKAFLNDDPSLPPLNQGNYLPEVRKELKIYEAKSDKSSIDEPSEVELKDLPPHLEYAFLEGDDKLPVIITKHLSVEEKTTLITVLKSHKRAITWKLSDIKGIDPEFYTHKILMEEDFEPAVQHQRRVNPKIHDVIKQEVLKLLDAGLIYPISDSPWVSPVHCVPKKGGFTVVENEKNELISTRLVTGWHGCIEYRKLNEATRKDHFPLPFMDQMLERSTRNQYYCFLDDFLGISKFPSIRKIMRKPHSPAHTKRLLTTVYLLSYAMYRTRFRVFENSFQSCLSHLKKMLKRCEDTNLCLNWDKSHFMVKEGIVLGHKIFKEGIKVDKSKVDVITKSPHPTTVKVLGQRHEKHFRPIHYVNKTMTEAESNYTTTKKEMLAVVYAFETFRSYLIMNKSIVYTDHSALKYLFAKKDSKARLLRWVLLLQEFTFKVIDTKGAENLAADHLSRLENPHQNVLDPKEINESFPLETLNLSSEGVYIARKPLTFSRLATIDLPGDTMAQITQPRRFRTPRAIISDRETYFCNDQFAKVMQKFGVTHRLATSYHPQTSGQVEVSNRGLKRILERTVGENHASWSDKLDDALWAFRTAYKTPIGCTPYKLVYGKACHLPIELEHKAYWALKHANFDLQTAGDHKKFQLNEIN</sequence>
<reference evidence="10" key="1">
    <citation type="journal article" date="2019" name="Sci. Rep.">
        <title>Draft genome of Tanacetum cinerariifolium, the natural source of mosquito coil.</title>
        <authorList>
            <person name="Yamashiro T."/>
            <person name="Shiraishi A."/>
            <person name="Satake H."/>
            <person name="Nakayama K."/>
        </authorList>
    </citation>
    <scope>NUCLEOTIDE SEQUENCE</scope>
</reference>
<keyword evidence="7" id="KW-0695">RNA-directed DNA polymerase</keyword>
<name>A0A6L2K269_TANCI</name>
<evidence type="ECO:0000313" key="10">
    <source>
        <dbReference type="EMBL" id="GEU42847.1"/>
    </source>
</evidence>
<keyword evidence="5" id="KW-0255">Endonuclease</keyword>
<accession>A0A6L2K269</accession>
<proteinExistence type="predicted"/>
<keyword evidence="4" id="KW-0540">Nuclease</keyword>
<keyword evidence="3" id="KW-0548">Nucleotidyltransferase</keyword>
<dbReference type="InterPro" id="IPR012337">
    <property type="entry name" value="RNaseH-like_sf"/>
</dbReference>
<dbReference type="InterPro" id="IPR043502">
    <property type="entry name" value="DNA/RNA_pol_sf"/>
</dbReference>
<protein>
    <recommendedName>
        <fullName evidence="1">RNA-directed DNA polymerase</fullName>
        <ecNumber evidence="1">2.7.7.49</ecNumber>
    </recommendedName>
</protein>
<dbReference type="Pfam" id="PF17917">
    <property type="entry name" value="RT_RNaseH"/>
    <property type="match status" value="1"/>
</dbReference>
<keyword evidence="6" id="KW-0378">Hydrolase</keyword>
<feature type="compositionally biased region" description="Polar residues" evidence="8">
    <location>
        <begin position="175"/>
        <end position="198"/>
    </location>
</feature>
<dbReference type="PANTHER" id="PTHR37984">
    <property type="entry name" value="PROTEIN CBG26694"/>
    <property type="match status" value="1"/>
</dbReference>
<feature type="compositionally biased region" description="Low complexity" evidence="8">
    <location>
        <begin position="160"/>
        <end position="174"/>
    </location>
</feature>